<protein>
    <submittedName>
        <fullName evidence="1">Unplaced genomic scaffold CY34scaffold_2, whole genome shotgun sequence</fullName>
    </submittedName>
</protein>
<evidence type="ECO:0000313" key="1">
    <source>
        <dbReference type="EMBL" id="KIK49351.1"/>
    </source>
</evidence>
<dbReference type="EMBL" id="KN835133">
    <property type="protein sequence ID" value="KIK49351.1"/>
    <property type="molecule type" value="Genomic_DNA"/>
</dbReference>
<gene>
    <name evidence="1" type="ORF">CY34DRAFT_797297</name>
</gene>
<dbReference type="AlphaFoldDB" id="A0A0D0B5M4"/>
<keyword evidence="2" id="KW-1185">Reference proteome</keyword>
<reference evidence="1 2" key="1">
    <citation type="submission" date="2014-04" db="EMBL/GenBank/DDBJ databases">
        <authorList>
            <consortium name="DOE Joint Genome Institute"/>
            <person name="Kuo A."/>
            <person name="Ruytinx J."/>
            <person name="Rineau F."/>
            <person name="Colpaert J."/>
            <person name="Kohler A."/>
            <person name="Nagy L.G."/>
            <person name="Floudas D."/>
            <person name="Copeland A."/>
            <person name="Barry K.W."/>
            <person name="Cichocki N."/>
            <person name="Veneault-Fourrey C."/>
            <person name="LaButti K."/>
            <person name="Lindquist E.A."/>
            <person name="Lipzen A."/>
            <person name="Lundell T."/>
            <person name="Morin E."/>
            <person name="Murat C."/>
            <person name="Sun H."/>
            <person name="Tunlid A."/>
            <person name="Henrissat B."/>
            <person name="Grigoriev I.V."/>
            <person name="Hibbett D.S."/>
            <person name="Martin F."/>
            <person name="Nordberg H.P."/>
            <person name="Cantor M.N."/>
            <person name="Hua S.X."/>
        </authorList>
    </citation>
    <scope>NUCLEOTIDE SEQUENCE [LARGE SCALE GENOMIC DNA]</scope>
    <source>
        <strain evidence="1 2">UH-Slu-Lm8-n1</strain>
    </source>
</reference>
<reference evidence="2" key="2">
    <citation type="submission" date="2015-01" db="EMBL/GenBank/DDBJ databases">
        <title>Evolutionary Origins and Diversification of the Mycorrhizal Mutualists.</title>
        <authorList>
            <consortium name="DOE Joint Genome Institute"/>
            <consortium name="Mycorrhizal Genomics Consortium"/>
            <person name="Kohler A."/>
            <person name="Kuo A."/>
            <person name="Nagy L.G."/>
            <person name="Floudas D."/>
            <person name="Copeland A."/>
            <person name="Barry K.W."/>
            <person name="Cichocki N."/>
            <person name="Veneault-Fourrey C."/>
            <person name="LaButti K."/>
            <person name="Lindquist E.A."/>
            <person name="Lipzen A."/>
            <person name="Lundell T."/>
            <person name="Morin E."/>
            <person name="Murat C."/>
            <person name="Riley R."/>
            <person name="Ohm R."/>
            <person name="Sun H."/>
            <person name="Tunlid A."/>
            <person name="Henrissat B."/>
            <person name="Grigoriev I.V."/>
            <person name="Hibbett D.S."/>
            <person name="Martin F."/>
        </authorList>
    </citation>
    <scope>NUCLEOTIDE SEQUENCE [LARGE SCALE GENOMIC DNA]</scope>
    <source>
        <strain evidence="2">UH-Slu-Lm8-n1</strain>
    </source>
</reference>
<name>A0A0D0B5M4_9AGAM</name>
<proteinExistence type="predicted"/>
<dbReference type="InParanoid" id="A0A0D0B5M4"/>
<organism evidence="1 2">
    <name type="scientific">Suillus luteus UH-Slu-Lm8-n1</name>
    <dbReference type="NCBI Taxonomy" id="930992"/>
    <lineage>
        <taxon>Eukaryota</taxon>
        <taxon>Fungi</taxon>
        <taxon>Dikarya</taxon>
        <taxon>Basidiomycota</taxon>
        <taxon>Agaricomycotina</taxon>
        <taxon>Agaricomycetes</taxon>
        <taxon>Agaricomycetidae</taxon>
        <taxon>Boletales</taxon>
        <taxon>Suillineae</taxon>
        <taxon>Suillaceae</taxon>
        <taxon>Suillus</taxon>
    </lineage>
</organism>
<dbReference type="Proteomes" id="UP000054485">
    <property type="component" value="Unassembled WGS sequence"/>
</dbReference>
<accession>A0A0D0B5M4</accession>
<sequence>MRRSTPLQEVDLRREGLVTLKIAQIGVDAKSTGALPLTETMSTLSSPDYDGTDIPCPPACVIRFMLHHVDSFHTYRLADIAV</sequence>
<evidence type="ECO:0000313" key="2">
    <source>
        <dbReference type="Proteomes" id="UP000054485"/>
    </source>
</evidence>
<dbReference type="HOGENOM" id="CLU_2559826_0_0_1"/>